<dbReference type="Pfam" id="PF10343">
    <property type="entry name" value="Q_salvage"/>
    <property type="match status" value="1"/>
</dbReference>
<dbReference type="Proteomes" id="UP000285405">
    <property type="component" value="Unassembled WGS sequence"/>
</dbReference>
<evidence type="ECO:0000256" key="5">
    <source>
        <dbReference type="ARBA" id="ARBA00048204"/>
    </source>
</evidence>
<evidence type="ECO:0000256" key="1">
    <source>
        <dbReference type="ARBA" id="ARBA00022801"/>
    </source>
</evidence>
<dbReference type="GO" id="GO:0016787">
    <property type="term" value="F:hydrolase activity"/>
    <property type="evidence" value="ECO:0007669"/>
    <property type="project" value="UniProtKB-KW"/>
</dbReference>
<organism evidence="7 8">
    <name type="scientific">Golovinomyces cichoracearum</name>
    <dbReference type="NCBI Taxonomy" id="62708"/>
    <lineage>
        <taxon>Eukaryota</taxon>
        <taxon>Fungi</taxon>
        <taxon>Dikarya</taxon>
        <taxon>Ascomycota</taxon>
        <taxon>Pezizomycotina</taxon>
        <taxon>Leotiomycetes</taxon>
        <taxon>Erysiphales</taxon>
        <taxon>Erysiphaceae</taxon>
        <taxon>Golovinomyces</taxon>
    </lineage>
</organism>
<evidence type="ECO:0000256" key="4">
    <source>
        <dbReference type="ARBA" id="ARBA00035393"/>
    </source>
</evidence>
<comment type="catalytic activity">
    <reaction evidence="5 6">
        <text>queuosine 5'-phosphate + H2O = queuine + D-ribose 5-phosphate</text>
        <dbReference type="Rhea" id="RHEA:75387"/>
        <dbReference type="ChEBI" id="CHEBI:15377"/>
        <dbReference type="ChEBI" id="CHEBI:17433"/>
        <dbReference type="ChEBI" id="CHEBI:78346"/>
        <dbReference type="ChEBI" id="CHEBI:194371"/>
    </reaction>
    <physiologicalReaction direction="left-to-right" evidence="5 6">
        <dbReference type="Rhea" id="RHEA:75388"/>
    </physiologicalReaction>
</comment>
<accession>A0A420INI2</accession>
<evidence type="ECO:0000256" key="6">
    <source>
        <dbReference type="RuleBase" id="RU365002"/>
    </source>
</evidence>
<dbReference type="PANTHER" id="PTHR21314">
    <property type="entry name" value="QUEUOSINE 5'-PHOSPHATE N-GLYCOSYLASE_HYDROLASE-RELATED"/>
    <property type="match status" value="1"/>
</dbReference>
<dbReference type="OrthoDB" id="416777at2759"/>
<name>A0A420INI2_9PEZI</name>
<protein>
    <recommendedName>
        <fullName evidence="3 6">Queuosine 5'-phosphate N-glycosylase/hydrolase</fullName>
        <ecNumber evidence="6">3.2.2.-</ecNumber>
    </recommendedName>
    <alternativeName>
        <fullName evidence="4 6">Queuosine-nucleotide N-glycosylase/hydrolase</fullName>
    </alternativeName>
</protein>
<dbReference type="AlphaFoldDB" id="A0A420INI2"/>
<gene>
    <name evidence="7" type="ORF">GcC1_074001</name>
</gene>
<evidence type="ECO:0000256" key="3">
    <source>
        <dbReference type="ARBA" id="ARBA00035306"/>
    </source>
</evidence>
<comment type="caution">
    <text evidence="7">The sequence shown here is derived from an EMBL/GenBank/DDBJ whole genome shotgun (WGS) entry which is preliminary data.</text>
</comment>
<evidence type="ECO:0000313" key="8">
    <source>
        <dbReference type="Proteomes" id="UP000285405"/>
    </source>
</evidence>
<dbReference type="EC" id="3.2.2.-" evidence="6"/>
<proteinExistence type="inferred from homology"/>
<comment type="similarity">
    <text evidence="2 6">Belongs to the QNG1 protein family.</text>
</comment>
<evidence type="ECO:0000256" key="2">
    <source>
        <dbReference type="ARBA" id="ARBA00035119"/>
    </source>
</evidence>
<evidence type="ECO:0000313" key="7">
    <source>
        <dbReference type="EMBL" id="RKF76083.1"/>
    </source>
</evidence>
<dbReference type="GO" id="GO:0006400">
    <property type="term" value="P:tRNA modification"/>
    <property type="evidence" value="ECO:0007669"/>
    <property type="project" value="TreeGrafter"/>
</dbReference>
<reference evidence="7 8" key="1">
    <citation type="journal article" date="2018" name="BMC Genomics">
        <title>Comparative genome analyses reveal sequence features reflecting distinct modes of host-adaptation between dicot and monocot powdery mildew.</title>
        <authorList>
            <person name="Wu Y."/>
            <person name="Ma X."/>
            <person name="Pan Z."/>
            <person name="Kale S.D."/>
            <person name="Song Y."/>
            <person name="King H."/>
            <person name="Zhang Q."/>
            <person name="Presley C."/>
            <person name="Deng X."/>
            <person name="Wei C.I."/>
            <person name="Xiao S."/>
        </authorList>
    </citation>
    <scope>NUCLEOTIDE SEQUENCE [LARGE SCALE GENOMIC DNA]</scope>
    <source>
        <strain evidence="7">UCSC1</strain>
    </source>
</reference>
<dbReference type="PANTHER" id="PTHR21314:SF0">
    <property type="entry name" value="QUEUOSINE 5'-PHOSPHATE N-GLYCOSYLASE_HYDROLASE"/>
    <property type="match status" value="1"/>
</dbReference>
<keyword evidence="1 6" id="KW-0378">Hydrolase</keyword>
<comment type="function">
    <text evidence="6">Catalyzes the hydrolysis of queuosine 5'-phosphate, releasing the nucleobase queuine (q). Is required for salvage of queuine from exogenous queuosine (Q) that is imported and then converted to queuosine 5'-phosphate intracellularly.</text>
</comment>
<dbReference type="EMBL" id="MCBR01007439">
    <property type="protein sequence ID" value="RKF76083.1"/>
    <property type="molecule type" value="Genomic_DNA"/>
</dbReference>
<sequence length="366" mass="42078">MSSPTLESSLLDFLRQQYLDSDAKKMNPEFDILTGAEHVFNNSIDVSLNLHGVKKAASSIYSQMQAKVHCTKKWLEHELHPKVKDESTVDFIFTLSLINFSVWLNLPNDEQFSIDYKGKTWTGYCSLVAALQRALDEGIPITSQSFWIDEEKCTNDVLKHVFRSAAGEDIPLFQERVNFLREAGKIINEKYNGSFLGCIKAAEHSAIKLVNLLASDFPCFDDVFSFEEKDNIRFLMRAQTCVAYLWDAFDGEDYGCFQDINKIVTSADYRIPQALNNLGCMSYSPPLENAIRTKRMIKSGHSWEIQIRGCSVWCIELIRREIAKFCPESESNSMLVEIFLHDIYTSWEAQDQPFTLPHHRTRSVWY</sequence>
<dbReference type="InterPro" id="IPR019438">
    <property type="entry name" value="Q_salvage"/>
</dbReference>